<feature type="domain" description="Glycosyl transferase family 1" evidence="1">
    <location>
        <begin position="219"/>
        <end position="380"/>
    </location>
</feature>
<evidence type="ECO:0000259" key="1">
    <source>
        <dbReference type="Pfam" id="PF00534"/>
    </source>
</evidence>
<proteinExistence type="predicted"/>
<dbReference type="GO" id="GO:0016757">
    <property type="term" value="F:glycosyltransferase activity"/>
    <property type="evidence" value="ECO:0007669"/>
    <property type="project" value="InterPro"/>
</dbReference>
<organism evidence="2 3">
    <name type="scientific">Flavobacterium kingsejongi</name>
    <dbReference type="NCBI Taxonomy" id="1678728"/>
    <lineage>
        <taxon>Bacteria</taxon>
        <taxon>Pseudomonadati</taxon>
        <taxon>Bacteroidota</taxon>
        <taxon>Flavobacteriia</taxon>
        <taxon>Flavobacteriales</taxon>
        <taxon>Flavobacteriaceae</taxon>
        <taxon>Flavobacterium</taxon>
    </lineage>
</organism>
<protein>
    <recommendedName>
        <fullName evidence="1">Glycosyl transferase family 1 domain-containing protein</fullName>
    </recommendedName>
</protein>
<evidence type="ECO:0000313" key="3">
    <source>
        <dbReference type="Proteomes" id="UP000244677"/>
    </source>
</evidence>
<dbReference type="Gene3D" id="3.40.50.2000">
    <property type="entry name" value="Glycogen Phosphorylase B"/>
    <property type="match status" value="1"/>
</dbReference>
<dbReference type="PANTHER" id="PTHR12526:SF630">
    <property type="entry name" value="GLYCOSYLTRANSFERASE"/>
    <property type="match status" value="1"/>
</dbReference>
<accession>A0A2S1LNM6</accession>
<dbReference type="PANTHER" id="PTHR12526">
    <property type="entry name" value="GLYCOSYLTRANSFERASE"/>
    <property type="match status" value="1"/>
</dbReference>
<evidence type="ECO:0000313" key="2">
    <source>
        <dbReference type="EMBL" id="AWG25367.1"/>
    </source>
</evidence>
<dbReference type="Pfam" id="PF00534">
    <property type="entry name" value="Glycos_transf_1"/>
    <property type="match status" value="1"/>
</dbReference>
<dbReference type="KEGG" id="fki:FK004_09005"/>
<dbReference type="EMBL" id="CP020919">
    <property type="protein sequence ID" value="AWG25367.1"/>
    <property type="molecule type" value="Genomic_DNA"/>
</dbReference>
<reference evidence="2 3" key="1">
    <citation type="submission" date="2017-04" db="EMBL/GenBank/DDBJ databases">
        <title>Complete genome sequence of Flavobacterium kingsejong AJ004.</title>
        <authorList>
            <person name="Lee P.C."/>
        </authorList>
    </citation>
    <scope>NUCLEOTIDE SEQUENCE [LARGE SCALE GENOMIC DNA]</scope>
    <source>
        <strain evidence="2 3">AJ004</strain>
    </source>
</reference>
<dbReference type="Proteomes" id="UP000244677">
    <property type="component" value="Chromosome"/>
</dbReference>
<keyword evidence="3" id="KW-1185">Reference proteome</keyword>
<dbReference type="SUPFAM" id="SSF53756">
    <property type="entry name" value="UDP-Glycosyltransferase/glycogen phosphorylase"/>
    <property type="match status" value="1"/>
</dbReference>
<sequence>MKKMILFSSLIPKGEQHYYTENSIGATSNANNSLQWAIVKGFVENDYQVKLFNLPNIGAFPFKFKKLITKSFLFREGNIRGENIGIINVNIFKHFFAYRNLLKSIKINNYLSEETFLLIYDVYPPFLKVIKKLKDKNPLLKIGLVIPDIYGYTGGKESFLRKIIAKHDLNIIEENILSVDVFVLLTENMIDKLPYQVKQKPRVIIEGVLNPDYNLEIISKVNDQDKIILYTGSLDLRHGIKNLIDAFSILQYPNLKLHICGDGDGRFYVDEKSSIQNNMTYFGQLSREDVIQKQKEAFLLINPRTSEGEFTRYSFPSKIIEYFASGTPTLMYNLEGIPPEYFEHCFSLEDESVEALAFKIDEIYKMDEEKLYRIGLKAKKFITDEKNSKSQVDKIIKILNRL</sequence>
<dbReference type="OrthoDB" id="9790710at2"/>
<dbReference type="RefSeq" id="WP_108736965.1">
    <property type="nucleotide sequence ID" value="NZ_CP020919.1"/>
</dbReference>
<gene>
    <name evidence="2" type="ORF">FK004_09005</name>
</gene>
<dbReference type="InterPro" id="IPR001296">
    <property type="entry name" value="Glyco_trans_1"/>
</dbReference>
<name>A0A2S1LNM6_9FLAO</name>
<dbReference type="AlphaFoldDB" id="A0A2S1LNM6"/>